<dbReference type="GO" id="GO:0004888">
    <property type="term" value="F:transmembrane signaling receptor activity"/>
    <property type="evidence" value="ECO:0007669"/>
    <property type="project" value="InterPro"/>
</dbReference>
<dbReference type="Pfam" id="PF00015">
    <property type="entry name" value="MCPsignal"/>
    <property type="match status" value="1"/>
</dbReference>
<protein>
    <submittedName>
        <fullName evidence="6">Methyl-accepting chemotaxis protein 4</fullName>
    </submittedName>
</protein>
<dbReference type="PANTHER" id="PTHR32089:SF112">
    <property type="entry name" value="LYSOZYME-LIKE PROTEIN-RELATED"/>
    <property type="match status" value="1"/>
</dbReference>
<feature type="domain" description="Methyl-accepting transducer" evidence="5">
    <location>
        <begin position="61"/>
        <end position="305"/>
    </location>
</feature>
<evidence type="ECO:0000256" key="2">
    <source>
        <dbReference type="ARBA" id="ARBA00029447"/>
    </source>
</evidence>
<dbReference type="STRING" id="1121326.CLMAG_33770"/>
<organism evidence="6 7">
    <name type="scientific">Clostridium magnum DSM 2767</name>
    <dbReference type="NCBI Taxonomy" id="1121326"/>
    <lineage>
        <taxon>Bacteria</taxon>
        <taxon>Bacillati</taxon>
        <taxon>Bacillota</taxon>
        <taxon>Clostridia</taxon>
        <taxon>Eubacteriales</taxon>
        <taxon>Clostridiaceae</taxon>
        <taxon>Clostridium</taxon>
    </lineage>
</organism>
<evidence type="ECO:0000313" key="6">
    <source>
        <dbReference type="EMBL" id="KZL91618.1"/>
    </source>
</evidence>
<proteinExistence type="inferred from homology"/>
<keyword evidence="7" id="KW-1185">Reference proteome</keyword>
<dbReference type="GO" id="GO:0007165">
    <property type="term" value="P:signal transduction"/>
    <property type="evidence" value="ECO:0007669"/>
    <property type="project" value="UniProtKB-KW"/>
</dbReference>
<dbReference type="PANTHER" id="PTHR32089">
    <property type="entry name" value="METHYL-ACCEPTING CHEMOTAXIS PROTEIN MCPB"/>
    <property type="match status" value="1"/>
</dbReference>
<keyword evidence="4" id="KW-0175">Coiled coil</keyword>
<dbReference type="PRINTS" id="PR00260">
    <property type="entry name" value="CHEMTRNSDUCR"/>
</dbReference>
<evidence type="ECO:0000313" key="7">
    <source>
        <dbReference type="Proteomes" id="UP000076603"/>
    </source>
</evidence>
<reference evidence="6 7" key="1">
    <citation type="submission" date="2016-04" db="EMBL/GenBank/DDBJ databases">
        <title>Genome sequence of Clostridium magnum DSM 2767.</title>
        <authorList>
            <person name="Poehlein A."/>
            <person name="Uhlig R."/>
            <person name="Fischer R."/>
            <person name="Bahl H."/>
            <person name="Daniel R."/>
        </authorList>
    </citation>
    <scope>NUCLEOTIDE SEQUENCE [LARGE SCALE GENOMIC DNA]</scope>
    <source>
        <strain evidence="6 7">DSM 2767</strain>
    </source>
</reference>
<dbReference type="Gene3D" id="1.10.287.950">
    <property type="entry name" value="Methyl-accepting chemotaxis protein"/>
    <property type="match status" value="1"/>
</dbReference>
<dbReference type="InterPro" id="IPR004089">
    <property type="entry name" value="MCPsignal_dom"/>
</dbReference>
<dbReference type="RefSeq" id="WP_066624617.1">
    <property type="nucleotide sequence ID" value="NZ_FQXL01000005.1"/>
</dbReference>
<dbReference type="PROSITE" id="PS50111">
    <property type="entry name" value="CHEMOTAXIS_TRANSDUC_2"/>
    <property type="match status" value="1"/>
</dbReference>
<dbReference type="Proteomes" id="UP000076603">
    <property type="component" value="Unassembled WGS sequence"/>
</dbReference>
<dbReference type="SMART" id="SM00283">
    <property type="entry name" value="MA"/>
    <property type="match status" value="1"/>
</dbReference>
<name>A0A161WXE5_9CLOT</name>
<comment type="similarity">
    <text evidence="2">Belongs to the methyl-accepting chemotaxis (MCP) protein family.</text>
</comment>
<dbReference type="InterPro" id="IPR004090">
    <property type="entry name" value="Chemotax_Me-accpt_rcpt"/>
</dbReference>
<gene>
    <name evidence="6" type="primary">mcp4_8</name>
    <name evidence="6" type="ORF">CLMAG_33770</name>
</gene>
<comment type="caution">
    <text evidence="6">The sequence shown here is derived from an EMBL/GenBank/DDBJ whole genome shotgun (WGS) entry which is preliminary data.</text>
</comment>
<evidence type="ECO:0000256" key="4">
    <source>
        <dbReference type="SAM" id="Coils"/>
    </source>
</evidence>
<dbReference type="PATRIC" id="fig|1121326.3.peg.3413"/>
<feature type="coiled-coil region" evidence="4">
    <location>
        <begin position="51"/>
        <end position="78"/>
    </location>
</feature>
<dbReference type="OrthoDB" id="9760371at2"/>
<evidence type="ECO:0000256" key="3">
    <source>
        <dbReference type="PROSITE-ProRule" id="PRU00284"/>
    </source>
</evidence>
<sequence length="353" mass="39416">MSVVESSINKKISNIIYKFKNKFSLGRQEGANIDDKIEVNDSSIVYIESELRKVSNKISDNTSEIKKLTDEIQKSANNNLSVSEKLMEEISDISAKSEEMYSSIKEIESSTALISKKVLETSQNTEIISHKSNNLKEGVLEAIQNSKSILDKVKVELNKAIEDSNEVEKIYGFSEDIMKIAKQTNLLALNASIEAARAGEAGRGFTVVAGEVRKLAEESEKIVKSINNIISNVSSSVKKLSQCSTEVVNYLDETVTKDYDKFINVCEEYDKNTVKFSDIMSDVSTSTEEISASVEEITKVVNEVTSTINNSSNNITEMSFDILNTVEKVYEVEEKIEENIESVEKLETLIKEF</sequence>
<accession>A0A161WXE5</accession>
<evidence type="ECO:0000256" key="1">
    <source>
        <dbReference type="ARBA" id="ARBA00023224"/>
    </source>
</evidence>
<keyword evidence="1 3" id="KW-0807">Transducer</keyword>
<evidence type="ECO:0000259" key="5">
    <source>
        <dbReference type="PROSITE" id="PS50111"/>
    </source>
</evidence>
<dbReference type="EMBL" id="LWAE01000003">
    <property type="protein sequence ID" value="KZL91618.1"/>
    <property type="molecule type" value="Genomic_DNA"/>
</dbReference>
<dbReference type="SUPFAM" id="SSF58104">
    <property type="entry name" value="Methyl-accepting chemotaxis protein (MCP) signaling domain"/>
    <property type="match status" value="1"/>
</dbReference>
<dbReference type="GO" id="GO:0006935">
    <property type="term" value="P:chemotaxis"/>
    <property type="evidence" value="ECO:0007669"/>
    <property type="project" value="InterPro"/>
</dbReference>
<dbReference type="GO" id="GO:0016020">
    <property type="term" value="C:membrane"/>
    <property type="evidence" value="ECO:0007669"/>
    <property type="project" value="InterPro"/>
</dbReference>
<dbReference type="AlphaFoldDB" id="A0A161WXE5"/>